<dbReference type="GO" id="GO:0051301">
    <property type="term" value="P:cell division"/>
    <property type="evidence" value="ECO:0007669"/>
    <property type="project" value="UniProtKB-KW"/>
</dbReference>
<dbReference type="RefSeq" id="XP_028330876.1">
    <property type="nucleotide sequence ID" value="XM_028475075.1"/>
</dbReference>
<keyword evidence="9" id="KW-0131">Cell cycle</keyword>
<evidence type="ECO:0000256" key="4">
    <source>
        <dbReference type="ARBA" id="ARBA00022618"/>
    </source>
</evidence>
<evidence type="ECO:0000313" key="13">
    <source>
        <dbReference type="Proteomes" id="UP000694680"/>
    </source>
</evidence>
<feature type="coiled-coil region" evidence="10">
    <location>
        <begin position="568"/>
        <end position="595"/>
    </location>
</feature>
<keyword evidence="7 10" id="KW-0175">Coiled coil</keyword>
<dbReference type="GO" id="GO:0005874">
    <property type="term" value="C:microtubule"/>
    <property type="evidence" value="ECO:0007669"/>
    <property type="project" value="UniProtKB-KW"/>
</dbReference>
<dbReference type="GO" id="GO:0051225">
    <property type="term" value="P:spindle assembly"/>
    <property type="evidence" value="ECO:0007669"/>
    <property type="project" value="InterPro"/>
</dbReference>
<evidence type="ECO:0000256" key="2">
    <source>
        <dbReference type="ARBA" id="ARBA00009645"/>
    </source>
</evidence>
<dbReference type="GO" id="GO:0031023">
    <property type="term" value="P:microtubule organizing center organization"/>
    <property type="evidence" value="ECO:0007669"/>
    <property type="project" value="TreeGrafter"/>
</dbReference>
<name>A0A8C5I0M3_GOUWI</name>
<reference evidence="12" key="1">
    <citation type="submission" date="2020-06" db="EMBL/GenBank/DDBJ databases">
        <authorList>
            <consortium name="Wellcome Sanger Institute Data Sharing"/>
        </authorList>
    </citation>
    <scope>NUCLEOTIDE SEQUENCE [LARGE SCALE GENOMIC DNA]</scope>
</reference>
<keyword evidence="4" id="KW-0132">Cell division</keyword>
<dbReference type="GO" id="GO:0005815">
    <property type="term" value="C:microtubule organizing center"/>
    <property type="evidence" value="ECO:0007669"/>
    <property type="project" value="TreeGrafter"/>
</dbReference>
<proteinExistence type="inferred from homology"/>
<reference evidence="12" key="3">
    <citation type="submission" date="2025-09" db="UniProtKB">
        <authorList>
            <consortium name="Ensembl"/>
        </authorList>
    </citation>
    <scope>IDENTIFICATION</scope>
</reference>
<dbReference type="PANTHER" id="PTHR19378:SF0">
    <property type="entry name" value="HAUS AUGMIN-LIKE COMPLEX SUBUNIT 3"/>
    <property type="match status" value="1"/>
</dbReference>
<keyword evidence="8" id="KW-0206">Cytoskeleton</keyword>
<dbReference type="InterPro" id="IPR032733">
    <property type="entry name" value="HAUS3_N"/>
</dbReference>
<evidence type="ECO:0000256" key="6">
    <source>
        <dbReference type="ARBA" id="ARBA00022776"/>
    </source>
</evidence>
<accession>A0A8C5I0M3</accession>
<evidence type="ECO:0000256" key="5">
    <source>
        <dbReference type="ARBA" id="ARBA00022701"/>
    </source>
</evidence>
<feature type="coiled-coil region" evidence="10">
    <location>
        <begin position="102"/>
        <end position="136"/>
    </location>
</feature>
<evidence type="ECO:0000256" key="1">
    <source>
        <dbReference type="ARBA" id="ARBA00004186"/>
    </source>
</evidence>
<dbReference type="Proteomes" id="UP000694680">
    <property type="component" value="Chromosome 18"/>
</dbReference>
<dbReference type="InterPro" id="IPR026206">
    <property type="entry name" value="HAUS3"/>
</dbReference>
<evidence type="ECO:0000256" key="3">
    <source>
        <dbReference type="ARBA" id="ARBA00022490"/>
    </source>
</evidence>
<reference evidence="12" key="2">
    <citation type="submission" date="2025-08" db="UniProtKB">
        <authorList>
            <consortium name="Ensembl"/>
        </authorList>
    </citation>
    <scope>IDENTIFICATION</scope>
</reference>
<keyword evidence="3" id="KW-0963">Cytoplasm</keyword>
<keyword evidence="6" id="KW-0498">Mitosis</keyword>
<feature type="domain" description="HAUS augmin-like complex subunit 3 N-terminal" evidence="11">
    <location>
        <begin position="29"/>
        <end position="307"/>
    </location>
</feature>
<evidence type="ECO:0000256" key="8">
    <source>
        <dbReference type="ARBA" id="ARBA00023212"/>
    </source>
</evidence>
<sequence length="644" mass="72550">MLDGAQFVEALGRLGYPGVASLKPSEFDWLFHCAPENVHFLRFVCRTLNRCNVLTPEEAQAFEELQKSGKPILDEAALGEVLKSVGPPAGGGTSSSSSSLCESEDDLALEELEAEHQALRKEKELKQRRHNKLQAVATMRADVDLRLAAELDAATCKLKEASASIGAENANTNAALQSLSDEVSRLASYLPVEPDVKPKEKRLSEKPIGLISQLPLDPYLQQEALNTKTLGLFTQKHFFQDVSDIIETSSSERLQVMDLSCCGAEEEDGDEGGGREERQVERRRTEMARLQWSHIVAQHQLMEATAEEKSLRAGLDWLSEKHSHTKSISSSSFLHVREVSSRKELQAVMAELDALMHGPVPTALRESARMLNVPVVRGDLDLQLARQDYYTSSQDQVRDFLLRQKASFDLILLAQEMELRRWRTCQKQLGDVNGRLVKEGEAASLRMESLAHPDLAINHRPNPIISYKDVASCRLLQLLQHDSDRSRSEPYQTYKALDQAASDLASKLRLTREALAGAWRQQRYTAARLNQDCQALQQATYSQIQQLVLGPQVRPVATTDLDHLCPNAQELTVKLREVESQLQSLQRVMQEILEEVKSKRPQLERSSLLRRERELYVYFHLDPRLLQKIVEDLEGKRAAKRGQQ</sequence>
<keyword evidence="5" id="KW-0493">Microtubule</keyword>
<evidence type="ECO:0000259" key="11">
    <source>
        <dbReference type="Pfam" id="PF14932"/>
    </source>
</evidence>
<dbReference type="GO" id="GO:0070652">
    <property type="term" value="C:HAUS complex"/>
    <property type="evidence" value="ECO:0007669"/>
    <property type="project" value="InterPro"/>
</dbReference>
<dbReference type="GeneID" id="114480692"/>
<dbReference type="OrthoDB" id="2159690at2759"/>
<dbReference type="PANTHER" id="PTHR19378">
    <property type="entry name" value="GOLGIN- RELATED"/>
    <property type="match status" value="1"/>
</dbReference>
<evidence type="ECO:0000256" key="7">
    <source>
        <dbReference type="ARBA" id="ARBA00023054"/>
    </source>
</evidence>
<comment type="similarity">
    <text evidence="2">Belongs to the HAUS3 family.</text>
</comment>
<dbReference type="PRINTS" id="PR02089">
    <property type="entry name" value="HAUSAUGMINL3"/>
</dbReference>
<dbReference type="Pfam" id="PF14932">
    <property type="entry name" value="HAUS-augmin3"/>
    <property type="match status" value="1"/>
</dbReference>
<evidence type="ECO:0000313" key="12">
    <source>
        <dbReference type="Ensembl" id="ENSGWIP00000051896.1"/>
    </source>
</evidence>
<dbReference type="Ensembl" id="ENSGWIT00000056032.1">
    <property type="protein sequence ID" value="ENSGWIP00000051896.1"/>
    <property type="gene ID" value="ENSGWIG00000025097.1"/>
</dbReference>
<organism evidence="12 13">
    <name type="scientific">Gouania willdenowi</name>
    <name type="common">Blunt-snouted clingfish</name>
    <name type="synonym">Lepadogaster willdenowi</name>
    <dbReference type="NCBI Taxonomy" id="441366"/>
    <lineage>
        <taxon>Eukaryota</taxon>
        <taxon>Metazoa</taxon>
        <taxon>Chordata</taxon>
        <taxon>Craniata</taxon>
        <taxon>Vertebrata</taxon>
        <taxon>Euteleostomi</taxon>
        <taxon>Actinopterygii</taxon>
        <taxon>Neopterygii</taxon>
        <taxon>Teleostei</taxon>
        <taxon>Neoteleostei</taxon>
        <taxon>Acanthomorphata</taxon>
        <taxon>Ovalentaria</taxon>
        <taxon>Blenniimorphae</taxon>
        <taxon>Blenniiformes</taxon>
        <taxon>Gobiesocoidei</taxon>
        <taxon>Gobiesocidae</taxon>
        <taxon>Gobiesocinae</taxon>
        <taxon>Gouania</taxon>
    </lineage>
</organism>
<comment type="subcellular location">
    <subcellularLocation>
        <location evidence="1">Cytoplasm</location>
        <location evidence="1">Cytoskeleton</location>
        <location evidence="1">Spindle</location>
    </subcellularLocation>
</comment>
<gene>
    <name evidence="12" type="primary">haus3</name>
</gene>
<evidence type="ECO:0000256" key="10">
    <source>
        <dbReference type="SAM" id="Coils"/>
    </source>
</evidence>
<dbReference type="GO" id="GO:0072686">
    <property type="term" value="C:mitotic spindle"/>
    <property type="evidence" value="ECO:0007669"/>
    <property type="project" value="TreeGrafter"/>
</dbReference>
<dbReference type="AlphaFoldDB" id="A0A8C5I0M3"/>
<dbReference type="RefSeq" id="XP_028330877.1">
    <property type="nucleotide sequence ID" value="XM_028475076.1"/>
</dbReference>
<protein>
    <recommendedName>
        <fullName evidence="11">HAUS augmin-like complex subunit 3 N-terminal domain-containing protein</fullName>
    </recommendedName>
</protein>
<dbReference type="CTD" id="79441"/>
<evidence type="ECO:0000256" key="9">
    <source>
        <dbReference type="ARBA" id="ARBA00023306"/>
    </source>
</evidence>
<keyword evidence="13" id="KW-1185">Reference proteome</keyword>